<dbReference type="InterPro" id="IPR041881">
    <property type="entry name" value="PqqD_sf"/>
</dbReference>
<dbReference type="Gene3D" id="1.10.10.1150">
    <property type="entry name" value="Coenzyme PQQ synthesis protein D (PqqD)"/>
    <property type="match status" value="1"/>
</dbReference>
<evidence type="ECO:0000313" key="4">
    <source>
        <dbReference type="EMBL" id="QNT77777.1"/>
    </source>
</evidence>
<keyword evidence="5" id="KW-1185">Reference proteome</keyword>
<dbReference type="KEGG" id="ebla:JGUZn3_05300"/>
<dbReference type="EMBL" id="CP060244">
    <property type="protein sequence ID" value="QNT77777.1"/>
    <property type="molecule type" value="Genomic_DNA"/>
</dbReference>
<dbReference type="InterPro" id="IPR008792">
    <property type="entry name" value="PQQD"/>
</dbReference>
<accession>A0A7H1NPR7</accession>
<dbReference type="Proteomes" id="UP000516349">
    <property type="component" value="Chromosome"/>
</dbReference>
<protein>
    <submittedName>
        <fullName evidence="4">Coenzyme PQQ synthesis protein D</fullName>
    </submittedName>
</protein>
<dbReference type="AlphaFoldDB" id="A0A7H1NPR7"/>
<dbReference type="InterPro" id="IPR022479">
    <property type="entry name" value="PqqD_bac"/>
</dbReference>
<comment type="pathway">
    <text evidence="1">Cofactor biosynthesis; pyrroloquinoline quinone biosynthesis.</text>
</comment>
<evidence type="ECO:0000256" key="2">
    <source>
        <dbReference type="ARBA" id="ARBA00011741"/>
    </source>
</evidence>
<sequence length="93" mass="10493">MHSLISPASIPILPRGVRLQHDRARNQWVIQAPERAFVLDSIAHAIFSEIDGQRSIAQIAQHLAQQYDASEEAISHDIIDLMEEMLNLQVITL</sequence>
<reference evidence="4 5" key="1">
    <citation type="submission" date="2020-08" db="EMBL/GenBank/DDBJ databases">
        <title>Complete genome sequence of Entomobacter blattae G55GP.</title>
        <authorList>
            <person name="Poehlein A."/>
            <person name="Guzman J."/>
            <person name="Daniel R."/>
            <person name="Vilcinskas A."/>
        </authorList>
    </citation>
    <scope>NUCLEOTIDE SEQUENCE [LARGE SCALE GENOMIC DNA]</scope>
    <source>
        <strain evidence="4 5">G55GP</strain>
    </source>
</reference>
<dbReference type="GO" id="GO:0048038">
    <property type="term" value="F:quinone binding"/>
    <property type="evidence" value="ECO:0007669"/>
    <property type="project" value="InterPro"/>
</dbReference>
<gene>
    <name evidence="4" type="primary">pqqD</name>
    <name evidence="4" type="ORF">JGUZn3_05300</name>
</gene>
<evidence type="ECO:0000256" key="1">
    <source>
        <dbReference type="ARBA" id="ARBA00004886"/>
    </source>
</evidence>
<keyword evidence="3" id="KW-0884">PQQ biosynthesis</keyword>
<dbReference type="GO" id="GO:0018189">
    <property type="term" value="P:pyrroloquinoline quinone biosynthetic process"/>
    <property type="evidence" value="ECO:0007669"/>
    <property type="project" value="UniProtKB-UniPathway"/>
</dbReference>
<dbReference type="NCBIfam" id="TIGR03859">
    <property type="entry name" value="PQQ_PqqD"/>
    <property type="match status" value="1"/>
</dbReference>
<dbReference type="Pfam" id="PF05402">
    <property type="entry name" value="PqqD"/>
    <property type="match status" value="1"/>
</dbReference>
<name>A0A7H1NPR7_9PROT</name>
<organism evidence="4 5">
    <name type="scientific">Entomobacter blattae</name>
    <dbReference type="NCBI Taxonomy" id="2762277"/>
    <lineage>
        <taxon>Bacteria</taxon>
        <taxon>Pseudomonadati</taxon>
        <taxon>Pseudomonadota</taxon>
        <taxon>Alphaproteobacteria</taxon>
        <taxon>Acetobacterales</taxon>
        <taxon>Acetobacteraceae</taxon>
        <taxon>Entomobacter</taxon>
    </lineage>
</organism>
<dbReference type="UniPathway" id="UPA00539"/>
<comment type="subunit">
    <text evidence="2">Monomer. Interacts with PqqE.</text>
</comment>
<evidence type="ECO:0000256" key="3">
    <source>
        <dbReference type="ARBA" id="ARBA00022905"/>
    </source>
</evidence>
<proteinExistence type="predicted"/>
<dbReference type="RefSeq" id="WP_203414194.1">
    <property type="nucleotide sequence ID" value="NZ_CP060244.1"/>
</dbReference>
<evidence type="ECO:0000313" key="5">
    <source>
        <dbReference type="Proteomes" id="UP000516349"/>
    </source>
</evidence>